<evidence type="ECO:0000313" key="1">
    <source>
        <dbReference type="EMBL" id="JAE06973.1"/>
    </source>
</evidence>
<reference evidence="1" key="1">
    <citation type="submission" date="2014-09" db="EMBL/GenBank/DDBJ databases">
        <authorList>
            <person name="Magalhaes I.L.F."/>
            <person name="Oliveira U."/>
            <person name="Santos F.R."/>
            <person name="Vidigal T.H.D.A."/>
            <person name="Brescovit A.D."/>
            <person name="Santos A.J."/>
        </authorList>
    </citation>
    <scope>NUCLEOTIDE SEQUENCE</scope>
    <source>
        <tissue evidence="1">Shoot tissue taken approximately 20 cm above the soil surface</tissue>
    </source>
</reference>
<accession>A0A0A9FFD8</accession>
<dbReference type="AlphaFoldDB" id="A0A0A9FFD8"/>
<name>A0A0A9FFD8_ARUDO</name>
<sequence>MNPFHFINDLLFLFSFYMSSSMV</sequence>
<dbReference type="EMBL" id="GBRH01190923">
    <property type="protein sequence ID" value="JAE06973.1"/>
    <property type="molecule type" value="Transcribed_RNA"/>
</dbReference>
<protein>
    <submittedName>
        <fullName evidence="1">Uncharacterized protein</fullName>
    </submittedName>
</protein>
<proteinExistence type="predicted"/>
<reference evidence="1" key="2">
    <citation type="journal article" date="2015" name="Data Brief">
        <title>Shoot transcriptome of the giant reed, Arundo donax.</title>
        <authorList>
            <person name="Barrero R.A."/>
            <person name="Guerrero F.D."/>
            <person name="Moolhuijzen P."/>
            <person name="Goolsby J.A."/>
            <person name="Tidwell J."/>
            <person name="Bellgard S.E."/>
            <person name="Bellgard M.I."/>
        </authorList>
    </citation>
    <scope>NUCLEOTIDE SEQUENCE</scope>
    <source>
        <tissue evidence="1">Shoot tissue taken approximately 20 cm above the soil surface</tissue>
    </source>
</reference>
<organism evidence="1">
    <name type="scientific">Arundo donax</name>
    <name type="common">Giant reed</name>
    <name type="synonym">Donax arundinaceus</name>
    <dbReference type="NCBI Taxonomy" id="35708"/>
    <lineage>
        <taxon>Eukaryota</taxon>
        <taxon>Viridiplantae</taxon>
        <taxon>Streptophyta</taxon>
        <taxon>Embryophyta</taxon>
        <taxon>Tracheophyta</taxon>
        <taxon>Spermatophyta</taxon>
        <taxon>Magnoliopsida</taxon>
        <taxon>Liliopsida</taxon>
        <taxon>Poales</taxon>
        <taxon>Poaceae</taxon>
        <taxon>PACMAD clade</taxon>
        <taxon>Arundinoideae</taxon>
        <taxon>Arundineae</taxon>
        <taxon>Arundo</taxon>
    </lineage>
</organism>